<gene>
    <name evidence="2" type="ORF">LIER_40386</name>
</gene>
<keyword evidence="3" id="KW-1185">Reference proteome</keyword>
<evidence type="ECO:0000313" key="2">
    <source>
        <dbReference type="EMBL" id="GAA0167495.1"/>
    </source>
</evidence>
<evidence type="ECO:0000256" key="1">
    <source>
        <dbReference type="SAM" id="MobiDB-lite"/>
    </source>
</evidence>
<dbReference type="InterPro" id="IPR043502">
    <property type="entry name" value="DNA/RNA_pol_sf"/>
</dbReference>
<dbReference type="EMBL" id="BAABME010023189">
    <property type="protein sequence ID" value="GAA0167495.1"/>
    <property type="molecule type" value="Genomic_DNA"/>
</dbReference>
<comment type="caution">
    <text evidence="2">The sequence shown here is derived from an EMBL/GenBank/DDBJ whole genome shotgun (WGS) entry which is preliminary data.</text>
</comment>
<proteinExistence type="predicted"/>
<organism evidence="2 3">
    <name type="scientific">Lithospermum erythrorhizon</name>
    <name type="common">Purple gromwell</name>
    <name type="synonym">Lithospermum officinale var. erythrorhizon</name>
    <dbReference type="NCBI Taxonomy" id="34254"/>
    <lineage>
        <taxon>Eukaryota</taxon>
        <taxon>Viridiplantae</taxon>
        <taxon>Streptophyta</taxon>
        <taxon>Embryophyta</taxon>
        <taxon>Tracheophyta</taxon>
        <taxon>Spermatophyta</taxon>
        <taxon>Magnoliopsida</taxon>
        <taxon>eudicotyledons</taxon>
        <taxon>Gunneridae</taxon>
        <taxon>Pentapetalae</taxon>
        <taxon>asterids</taxon>
        <taxon>lamiids</taxon>
        <taxon>Boraginales</taxon>
        <taxon>Boraginaceae</taxon>
        <taxon>Boraginoideae</taxon>
        <taxon>Lithospermeae</taxon>
        <taxon>Lithospermum</taxon>
    </lineage>
</organism>
<dbReference type="SUPFAM" id="SSF56672">
    <property type="entry name" value="DNA/RNA polymerases"/>
    <property type="match status" value="1"/>
</dbReference>
<dbReference type="Gene3D" id="3.10.10.10">
    <property type="entry name" value="HIV Type 1 Reverse Transcriptase, subunit A, domain 1"/>
    <property type="match status" value="1"/>
</dbReference>
<name>A0AAV3QX90_LITER</name>
<feature type="region of interest" description="Disordered" evidence="1">
    <location>
        <begin position="1"/>
        <end position="31"/>
    </location>
</feature>
<dbReference type="Proteomes" id="UP001454036">
    <property type="component" value="Unassembled WGS sequence"/>
</dbReference>
<protein>
    <submittedName>
        <fullName evidence="2">Uncharacterized protein</fullName>
    </submittedName>
</protein>
<dbReference type="AlphaFoldDB" id="A0AAV3QX90"/>
<feature type="compositionally biased region" description="Basic and acidic residues" evidence="1">
    <location>
        <begin position="7"/>
        <end position="20"/>
    </location>
</feature>
<reference evidence="2 3" key="1">
    <citation type="submission" date="2024-01" db="EMBL/GenBank/DDBJ databases">
        <title>The complete chloroplast genome sequence of Lithospermum erythrorhizon: insights into the phylogenetic relationship among Boraginaceae species and the maternal lineages of purple gromwells.</title>
        <authorList>
            <person name="Okada T."/>
            <person name="Watanabe K."/>
        </authorList>
    </citation>
    <scope>NUCLEOTIDE SEQUENCE [LARGE SCALE GENOMIC DNA]</scope>
</reference>
<evidence type="ECO:0000313" key="3">
    <source>
        <dbReference type="Proteomes" id="UP001454036"/>
    </source>
</evidence>
<sequence length="137" mass="15789">MCTLQVPEERPKKGQPHEEIQSMPLDEGDPATVFKIGTTLGEEREAMVIRVLREFKDIFGWETKDMSRLDPAVAVHRFYVDPYYKPIKQKKATILVEKGEAIRKEVDKLLGVDAIRELLFPTWLENIVLVPKPNGTW</sequence>
<accession>A0AAV3QX90</accession>